<evidence type="ECO:0000313" key="1">
    <source>
        <dbReference type="EMBL" id="QDX94032.1"/>
    </source>
</evidence>
<dbReference type="OrthoDB" id="2732048at2"/>
<sequence length="166" mass="17485">MPAPQVSWFSEDNTTQVNKWDIGTVDAGDLSAEFSVLIWNNRGGQTALSDMTNCSITTKDSGGGNGGDAQSITNELVFGKWIETQVSSLGETGPTWTAIGGTTTKEIRGHAAGTPAKTIKGSANDGNHKTTASQGNYCALKLRANVPPEATAGLINFLTRVSYQYV</sequence>
<keyword evidence="2" id="KW-1185">Reference proteome</keyword>
<name>A0A502H3W3_BRELA</name>
<dbReference type="AlphaFoldDB" id="A0A502H3W3"/>
<evidence type="ECO:0000313" key="2">
    <source>
        <dbReference type="Proteomes" id="UP000319432"/>
    </source>
</evidence>
<proteinExistence type="predicted"/>
<gene>
    <name evidence="1" type="ORF">EEL30_18085</name>
</gene>
<organism evidence="1 2">
    <name type="scientific">Brevibacillus laterosporus</name>
    <name type="common">Bacillus laterosporus</name>
    <dbReference type="NCBI Taxonomy" id="1465"/>
    <lineage>
        <taxon>Bacteria</taxon>
        <taxon>Bacillati</taxon>
        <taxon>Bacillota</taxon>
        <taxon>Bacilli</taxon>
        <taxon>Bacillales</taxon>
        <taxon>Paenibacillaceae</taxon>
        <taxon>Brevibacillus</taxon>
    </lineage>
</organism>
<dbReference type="Proteomes" id="UP000319432">
    <property type="component" value="Chromosome"/>
</dbReference>
<dbReference type="EMBL" id="CP033464">
    <property type="protein sequence ID" value="QDX94032.1"/>
    <property type="molecule type" value="Genomic_DNA"/>
</dbReference>
<accession>A0A502H3W3</accession>
<reference evidence="1 2" key="1">
    <citation type="submission" date="2018-11" db="EMBL/GenBank/DDBJ databases">
        <title>Phylogenetic determinants of toxin gene distribution in genomes of Brevibacillus laterosporus.</title>
        <authorList>
            <person name="Glare T.R."/>
            <person name="Durrant A."/>
            <person name="Berry C."/>
            <person name="Palma L."/>
            <person name="Ormskirk M."/>
            <person name="Cox M.O."/>
        </authorList>
    </citation>
    <scope>NUCLEOTIDE SEQUENCE [LARGE SCALE GENOMIC DNA]</scope>
    <source>
        <strain evidence="1 2">1821L</strain>
    </source>
</reference>
<protein>
    <submittedName>
        <fullName evidence="1">Uncharacterized protein</fullName>
    </submittedName>
</protein>